<dbReference type="EMBL" id="VSSQ01035846">
    <property type="protein sequence ID" value="MPM88177.1"/>
    <property type="molecule type" value="Genomic_DNA"/>
</dbReference>
<sequence>MGLAAVERADVLRRLTKRFQKLRVYLRLGRIQFRLRHKKIVQLRTVELLFIASQRRVALRPHGGQNGVHRRVHVLLPENSPGQNFRCRNLVKLKKLYHSPSPPKAFAAAR</sequence>
<proteinExistence type="predicted"/>
<evidence type="ECO:0000313" key="1">
    <source>
        <dbReference type="EMBL" id="MPM88177.1"/>
    </source>
</evidence>
<name>A0A645DFX8_9ZZZZ</name>
<comment type="caution">
    <text evidence="1">The sequence shown here is derived from an EMBL/GenBank/DDBJ whole genome shotgun (WGS) entry which is preliminary data.</text>
</comment>
<gene>
    <name evidence="1" type="ORF">SDC9_135278</name>
</gene>
<protein>
    <submittedName>
        <fullName evidence="1">Uncharacterized protein</fullName>
    </submittedName>
</protein>
<accession>A0A645DFX8</accession>
<organism evidence="1">
    <name type="scientific">bioreactor metagenome</name>
    <dbReference type="NCBI Taxonomy" id="1076179"/>
    <lineage>
        <taxon>unclassified sequences</taxon>
        <taxon>metagenomes</taxon>
        <taxon>ecological metagenomes</taxon>
    </lineage>
</organism>
<dbReference type="AlphaFoldDB" id="A0A645DFX8"/>
<reference evidence="1" key="1">
    <citation type="submission" date="2019-08" db="EMBL/GenBank/DDBJ databases">
        <authorList>
            <person name="Kucharzyk K."/>
            <person name="Murdoch R.W."/>
            <person name="Higgins S."/>
            <person name="Loffler F."/>
        </authorList>
    </citation>
    <scope>NUCLEOTIDE SEQUENCE</scope>
</reference>